<dbReference type="PANTHER" id="PTHR39430">
    <property type="entry name" value="MEMBRANE-ASSOCIATED PROTEASE-RELATED"/>
    <property type="match status" value="1"/>
</dbReference>
<dbReference type="RefSeq" id="WP_307241029.1">
    <property type="nucleotide sequence ID" value="NZ_JAUSQZ010000001.1"/>
</dbReference>
<accession>A0ABT9P0X9</accession>
<keyword evidence="3" id="KW-0645">Protease</keyword>
<keyword evidence="1" id="KW-0472">Membrane</keyword>
<name>A0ABT9P0X9_9ACTN</name>
<dbReference type="PANTHER" id="PTHR39430:SF1">
    <property type="entry name" value="PROTEASE"/>
    <property type="match status" value="1"/>
</dbReference>
<comment type="caution">
    <text evidence="3">The sequence shown here is derived from an EMBL/GenBank/DDBJ whole genome shotgun (WGS) entry which is preliminary data.</text>
</comment>
<organism evidence="3 4">
    <name type="scientific">Kineosporia succinea</name>
    <dbReference type="NCBI Taxonomy" id="84632"/>
    <lineage>
        <taxon>Bacteria</taxon>
        <taxon>Bacillati</taxon>
        <taxon>Actinomycetota</taxon>
        <taxon>Actinomycetes</taxon>
        <taxon>Kineosporiales</taxon>
        <taxon>Kineosporiaceae</taxon>
        <taxon>Kineosporia</taxon>
    </lineage>
</organism>
<keyword evidence="1" id="KW-0812">Transmembrane</keyword>
<evidence type="ECO:0000259" key="2">
    <source>
        <dbReference type="Pfam" id="PF02517"/>
    </source>
</evidence>
<dbReference type="Pfam" id="PF02517">
    <property type="entry name" value="Rce1-like"/>
    <property type="match status" value="1"/>
</dbReference>
<keyword evidence="3" id="KW-0378">Hydrolase</keyword>
<dbReference type="Proteomes" id="UP001235712">
    <property type="component" value="Unassembled WGS sequence"/>
</dbReference>
<evidence type="ECO:0000313" key="4">
    <source>
        <dbReference type="Proteomes" id="UP001235712"/>
    </source>
</evidence>
<feature type="domain" description="CAAX prenyl protease 2/Lysostaphin resistance protein A-like" evidence="2">
    <location>
        <begin position="120"/>
        <end position="210"/>
    </location>
</feature>
<feature type="transmembrane region" description="Helical" evidence="1">
    <location>
        <begin position="149"/>
        <end position="168"/>
    </location>
</feature>
<proteinExistence type="predicted"/>
<feature type="transmembrane region" description="Helical" evidence="1">
    <location>
        <begin position="89"/>
        <end position="109"/>
    </location>
</feature>
<dbReference type="GO" id="GO:0006508">
    <property type="term" value="P:proteolysis"/>
    <property type="evidence" value="ECO:0007669"/>
    <property type="project" value="UniProtKB-KW"/>
</dbReference>
<gene>
    <name evidence="3" type="ORF">J2S57_002082</name>
</gene>
<dbReference type="InterPro" id="IPR003675">
    <property type="entry name" value="Rce1/LyrA-like_dom"/>
</dbReference>
<protein>
    <submittedName>
        <fullName evidence="3">Membrane protease YdiL (CAAX protease family)</fullName>
    </submittedName>
</protein>
<feature type="transmembrane region" description="Helical" evidence="1">
    <location>
        <begin position="115"/>
        <end position="137"/>
    </location>
</feature>
<evidence type="ECO:0000256" key="1">
    <source>
        <dbReference type="SAM" id="Phobius"/>
    </source>
</evidence>
<feature type="transmembrane region" description="Helical" evidence="1">
    <location>
        <begin position="174"/>
        <end position="194"/>
    </location>
</feature>
<dbReference type="GO" id="GO:0008233">
    <property type="term" value="F:peptidase activity"/>
    <property type="evidence" value="ECO:0007669"/>
    <property type="project" value="UniProtKB-KW"/>
</dbReference>
<evidence type="ECO:0000313" key="3">
    <source>
        <dbReference type="EMBL" id="MDP9826333.1"/>
    </source>
</evidence>
<keyword evidence="1" id="KW-1133">Transmembrane helix</keyword>
<sequence>MFTEQMSKTPVRLVFLAVVFFAVNAVVVGPLSQMVHSSNPFVALVTLVLGVAAAAGMVWLYRWVIGKVEHREATELAPVNVGPALRRGALLGMGMFTAVMLLITIFGGYESLSWGSFTSALATAGMMASVAVIEEILFRGVLFRLVEQMTGTVGAMVVSALVFGGLHLLNSPNLWGALAIAIQGGLMLAAVYAATRSLWLPIGLHFGWNFAESGIFGTTVSGSDNSGGGIFSSVLDGPTLISGGDFGPEATIFAVLVCSVLTVVYTRRITTRTREMA</sequence>
<reference evidence="3 4" key="1">
    <citation type="submission" date="2023-07" db="EMBL/GenBank/DDBJ databases">
        <title>Sequencing the genomes of 1000 actinobacteria strains.</title>
        <authorList>
            <person name="Klenk H.-P."/>
        </authorList>
    </citation>
    <scope>NUCLEOTIDE SEQUENCE [LARGE SCALE GENOMIC DNA]</scope>
    <source>
        <strain evidence="3 4">DSM 44388</strain>
    </source>
</reference>
<feature type="transmembrane region" description="Helical" evidence="1">
    <location>
        <begin position="41"/>
        <end position="61"/>
    </location>
</feature>
<dbReference type="EMBL" id="JAUSQZ010000001">
    <property type="protein sequence ID" value="MDP9826333.1"/>
    <property type="molecule type" value="Genomic_DNA"/>
</dbReference>
<keyword evidence="4" id="KW-1185">Reference proteome</keyword>